<comment type="function">
    <text evidence="12">Catalyzes the initial step of the lipid cycle reactions in the biosynthesis of the cell wall peptidoglycan: transfers peptidoglycan precursor phospho-MurNAc-pentapeptide from UDP-MurNAc-pentapeptide onto the lipid carrier undecaprenyl phosphate, yielding undecaprenyl-pyrophosphoryl-MurNAc-pentapeptide, known as lipid I.</text>
</comment>
<evidence type="ECO:0000256" key="4">
    <source>
        <dbReference type="ARBA" id="ARBA00022679"/>
    </source>
</evidence>
<keyword evidence="6 12" id="KW-0133">Cell shape</keyword>
<dbReference type="OrthoDB" id="9805475at2"/>
<dbReference type="InterPro" id="IPR018480">
    <property type="entry name" value="PNAcMuramoyl-5peptid_Trfase_CS"/>
</dbReference>
<dbReference type="EMBL" id="JUIV01000003">
    <property type="protein sequence ID" value="RYJ39741.1"/>
    <property type="molecule type" value="Genomic_DNA"/>
</dbReference>
<sequence length="410" mass="45326">MLYYLFEYFDKTLDIPGTGVFQYITFRSALAFMLSLLLSTIYGKRVINFLRRQQVGETVRELGLAGQNEKAGTPTMGGLIIIFATLVPVLLFARLHNIYIVLLIVTTLWMGTIGFVDDYIKIFKKDKQGLKGIFKVIGQVGLGIIVGAVLYFNPAVTVRTDTGRTDVFKTAANSTVIVPAGVEEKSTATTIPFVKNNEFDYAEVLSFMGEGYEKWAWLVFIPVVIFIITAVSNGANLTDGIDGLAAGTSAISVLALGIFTFVSGNIIFSNYLNIMYIPNSGEMTVFISAFVGALIGFLWYNSYPASVFMGDTGSLTIGGIIAVLAIAVRKEILIVLFCGIFLAESASVIIQVTYFKYTKKRFGEGRRIFLMSPLHHHYQKKGYHESKIVTRFWIVAVMLAILSIITLKLR</sequence>
<keyword evidence="11 12" id="KW-0961">Cell wall biogenesis/degradation</keyword>
<protein>
    <recommendedName>
        <fullName evidence="12 13">Phospho-N-acetylmuramoyl-pentapeptide-transferase</fullName>
        <ecNumber evidence="12 13">2.7.8.13</ecNumber>
    </recommendedName>
    <alternativeName>
        <fullName evidence="12">UDP-MurNAc-pentapeptide phosphotransferase</fullName>
    </alternativeName>
</protein>
<feature type="transmembrane region" description="Helical" evidence="12">
    <location>
        <begin position="244"/>
        <end position="268"/>
    </location>
</feature>
<comment type="similarity">
    <text evidence="2 12">Belongs to the glycosyltransferase 4 family. MraY subfamily.</text>
</comment>
<name>A0A444W1G8_9FLAO</name>
<dbReference type="AlphaFoldDB" id="A0A444W1G8"/>
<evidence type="ECO:0000256" key="14">
    <source>
        <dbReference type="PIRSR" id="PIRSR600715-1"/>
    </source>
</evidence>
<dbReference type="Proteomes" id="UP000290433">
    <property type="component" value="Unassembled WGS sequence"/>
</dbReference>
<evidence type="ECO:0000256" key="3">
    <source>
        <dbReference type="ARBA" id="ARBA00022618"/>
    </source>
</evidence>
<proteinExistence type="inferred from homology"/>
<comment type="pathway">
    <text evidence="12">Cell wall biogenesis; peptidoglycan biosynthesis.</text>
</comment>
<evidence type="ECO:0000256" key="1">
    <source>
        <dbReference type="ARBA" id="ARBA00004141"/>
    </source>
</evidence>
<keyword evidence="4 12" id="KW-0808">Transferase</keyword>
<evidence type="ECO:0000256" key="6">
    <source>
        <dbReference type="ARBA" id="ARBA00022960"/>
    </source>
</evidence>
<feature type="transmembrane region" description="Helical" evidence="12">
    <location>
        <begin position="334"/>
        <end position="357"/>
    </location>
</feature>
<reference evidence="15 16" key="1">
    <citation type="submission" date="2014-12" db="EMBL/GenBank/DDBJ databases">
        <title>Genome sequence of Flavobacterium anhuiense RCM74.</title>
        <authorList>
            <person name="Kim J.F."/>
            <person name="Song J.Y."/>
            <person name="Kwak M.-J."/>
            <person name="Lee S.-W."/>
        </authorList>
    </citation>
    <scope>NUCLEOTIDE SEQUENCE [LARGE SCALE GENOMIC DNA]</scope>
    <source>
        <strain evidence="15 16">RCM74</strain>
    </source>
</reference>
<feature type="transmembrane region" description="Helical" evidence="12">
    <location>
        <begin position="283"/>
        <end position="300"/>
    </location>
</feature>
<keyword evidence="12 14" id="KW-0479">Metal-binding</keyword>
<dbReference type="EC" id="2.7.8.13" evidence="12 13"/>
<dbReference type="RefSeq" id="WP_129746419.1">
    <property type="nucleotide sequence ID" value="NZ_JUIV01000003.1"/>
</dbReference>
<dbReference type="PANTHER" id="PTHR22926">
    <property type="entry name" value="PHOSPHO-N-ACETYLMURAMOYL-PENTAPEPTIDE-TRANSFERASE"/>
    <property type="match status" value="1"/>
</dbReference>
<dbReference type="HAMAP" id="MF_00038">
    <property type="entry name" value="MraY"/>
    <property type="match status" value="1"/>
</dbReference>
<dbReference type="GO" id="GO:0046872">
    <property type="term" value="F:metal ion binding"/>
    <property type="evidence" value="ECO:0007669"/>
    <property type="project" value="UniProtKB-KW"/>
</dbReference>
<evidence type="ECO:0000256" key="9">
    <source>
        <dbReference type="ARBA" id="ARBA00023136"/>
    </source>
</evidence>
<dbReference type="PANTHER" id="PTHR22926:SF5">
    <property type="entry name" value="PHOSPHO-N-ACETYLMURAMOYL-PENTAPEPTIDE-TRANSFERASE HOMOLOG"/>
    <property type="match status" value="1"/>
</dbReference>
<dbReference type="GO" id="GO:0005886">
    <property type="term" value="C:plasma membrane"/>
    <property type="evidence" value="ECO:0007669"/>
    <property type="project" value="UniProtKB-SubCell"/>
</dbReference>
<evidence type="ECO:0000256" key="8">
    <source>
        <dbReference type="ARBA" id="ARBA00022989"/>
    </source>
</evidence>
<dbReference type="InterPro" id="IPR003524">
    <property type="entry name" value="PNAcMuramoyl-5peptid_Trfase"/>
</dbReference>
<feature type="transmembrane region" description="Helical" evidence="12">
    <location>
        <begin position="132"/>
        <end position="152"/>
    </location>
</feature>
<evidence type="ECO:0000256" key="11">
    <source>
        <dbReference type="ARBA" id="ARBA00023316"/>
    </source>
</evidence>
<dbReference type="PROSITE" id="PS01347">
    <property type="entry name" value="MRAY_1"/>
    <property type="match status" value="1"/>
</dbReference>
<evidence type="ECO:0000313" key="16">
    <source>
        <dbReference type="Proteomes" id="UP000290433"/>
    </source>
</evidence>
<dbReference type="GO" id="GO:0008360">
    <property type="term" value="P:regulation of cell shape"/>
    <property type="evidence" value="ECO:0007669"/>
    <property type="project" value="UniProtKB-KW"/>
</dbReference>
<dbReference type="NCBIfam" id="TIGR00445">
    <property type="entry name" value="mraY"/>
    <property type="match status" value="1"/>
</dbReference>
<comment type="cofactor">
    <cofactor evidence="12 14">
        <name>Mg(2+)</name>
        <dbReference type="ChEBI" id="CHEBI:18420"/>
    </cofactor>
</comment>
<dbReference type="PROSITE" id="PS01348">
    <property type="entry name" value="MRAY_2"/>
    <property type="match status" value="1"/>
</dbReference>
<keyword evidence="10 12" id="KW-0131">Cell cycle</keyword>
<evidence type="ECO:0000256" key="12">
    <source>
        <dbReference type="HAMAP-Rule" id="MF_00038"/>
    </source>
</evidence>
<comment type="subcellular location">
    <subcellularLocation>
        <location evidence="12">Cell membrane</location>
        <topology evidence="12">Multi-pass membrane protein</topology>
    </subcellularLocation>
    <subcellularLocation>
        <location evidence="1">Membrane</location>
        <topology evidence="1">Multi-pass membrane protein</topology>
    </subcellularLocation>
</comment>
<evidence type="ECO:0000256" key="5">
    <source>
        <dbReference type="ARBA" id="ARBA00022692"/>
    </source>
</evidence>
<keyword evidence="12 14" id="KW-0460">Magnesium</keyword>
<accession>A0A444W1G8</accession>
<feature type="transmembrane region" description="Helical" evidence="12">
    <location>
        <begin position="215"/>
        <end position="232"/>
    </location>
</feature>
<feature type="transmembrane region" description="Helical" evidence="12">
    <location>
        <begin position="76"/>
        <end position="93"/>
    </location>
</feature>
<keyword evidence="3 12" id="KW-0132">Cell division</keyword>
<evidence type="ECO:0000256" key="7">
    <source>
        <dbReference type="ARBA" id="ARBA00022984"/>
    </source>
</evidence>
<keyword evidence="8 12" id="KW-1133">Transmembrane helix</keyword>
<comment type="caution">
    <text evidence="15">The sequence shown here is derived from an EMBL/GenBank/DDBJ whole genome shotgun (WGS) entry which is preliminary data.</text>
</comment>
<keyword evidence="7 12" id="KW-0573">Peptidoglycan synthesis</keyword>
<evidence type="ECO:0000256" key="10">
    <source>
        <dbReference type="ARBA" id="ARBA00023306"/>
    </source>
</evidence>
<evidence type="ECO:0000256" key="13">
    <source>
        <dbReference type="NCBIfam" id="TIGR00445"/>
    </source>
</evidence>
<feature type="transmembrane region" description="Helical" evidence="12">
    <location>
        <begin position="388"/>
        <end position="407"/>
    </location>
</feature>
<keyword evidence="5 12" id="KW-0812">Transmembrane</keyword>
<comment type="catalytic activity">
    <reaction evidence="12">
        <text>UDP-N-acetyl-alpha-D-muramoyl-L-alanyl-gamma-D-glutamyl-meso-2,6-diaminopimeloyl-D-alanyl-D-alanine + di-trans,octa-cis-undecaprenyl phosphate = di-trans,octa-cis-undecaprenyl diphospho-N-acetyl-alpha-D-muramoyl-L-alanyl-D-glutamyl-meso-2,6-diaminopimeloyl-D-alanyl-D-alanine + UMP</text>
        <dbReference type="Rhea" id="RHEA:28386"/>
        <dbReference type="ChEBI" id="CHEBI:57865"/>
        <dbReference type="ChEBI" id="CHEBI:60392"/>
        <dbReference type="ChEBI" id="CHEBI:61386"/>
        <dbReference type="ChEBI" id="CHEBI:61387"/>
        <dbReference type="EC" id="2.7.8.13"/>
    </reaction>
</comment>
<feature type="transmembrane region" description="Helical" evidence="12">
    <location>
        <begin position="99"/>
        <end position="120"/>
    </location>
</feature>
<feature type="transmembrane region" description="Helical" evidence="12">
    <location>
        <begin position="20"/>
        <end position="42"/>
    </location>
</feature>
<keyword evidence="9 12" id="KW-0472">Membrane</keyword>
<dbReference type="CDD" id="cd06852">
    <property type="entry name" value="GT_MraY"/>
    <property type="match status" value="1"/>
</dbReference>
<dbReference type="GO" id="GO:0008963">
    <property type="term" value="F:phospho-N-acetylmuramoyl-pentapeptide-transferase activity"/>
    <property type="evidence" value="ECO:0007669"/>
    <property type="project" value="UniProtKB-UniRule"/>
</dbReference>
<feature type="binding site" evidence="14">
    <location>
        <position position="236"/>
    </location>
    <ligand>
        <name>Mg(2+)</name>
        <dbReference type="ChEBI" id="CHEBI:18420"/>
    </ligand>
</feature>
<dbReference type="GO" id="GO:0051992">
    <property type="term" value="F:UDP-N-acetylmuramoyl-L-alanyl-D-glutamyl-meso-2,6-diaminopimelyl-D-alanyl-D-alanine:undecaprenyl-phosphate transferase activity"/>
    <property type="evidence" value="ECO:0007669"/>
    <property type="project" value="RHEA"/>
</dbReference>
<dbReference type="UniPathway" id="UPA00219"/>
<evidence type="ECO:0000256" key="2">
    <source>
        <dbReference type="ARBA" id="ARBA00005583"/>
    </source>
</evidence>
<organism evidence="15 16">
    <name type="scientific">Flavobacterium anhuiense</name>
    <dbReference type="NCBI Taxonomy" id="459526"/>
    <lineage>
        <taxon>Bacteria</taxon>
        <taxon>Pseudomonadati</taxon>
        <taxon>Bacteroidota</taxon>
        <taxon>Flavobacteriia</taxon>
        <taxon>Flavobacteriales</taxon>
        <taxon>Flavobacteriaceae</taxon>
        <taxon>Flavobacterium</taxon>
    </lineage>
</organism>
<keyword evidence="12" id="KW-1003">Cell membrane</keyword>
<dbReference type="Pfam" id="PF00953">
    <property type="entry name" value="Glycos_transf_4"/>
    <property type="match status" value="1"/>
</dbReference>
<dbReference type="InterPro" id="IPR000715">
    <property type="entry name" value="Glycosyl_transferase_4"/>
</dbReference>
<feature type="transmembrane region" description="Helical" evidence="12">
    <location>
        <begin position="307"/>
        <end position="328"/>
    </location>
</feature>
<dbReference type="GO" id="GO:0071555">
    <property type="term" value="P:cell wall organization"/>
    <property type="evidence" value="ECO:0007669"/>
    <property type="project" value="UniProtKB-KW"/>
</dbReference>
<dbReference type="GO" id="GO:0051301">
    <property type="term" value="P:cell division"/>
    <property type="evidence" value="ECO:0007669"/>
    <property type="project" value="UniProtKB-KW"/>
</dbReference>
<dbReference type="Pfam" id="PF10555">
    <property type="entry name" value="MraY_sig1"/>
    <property type="match status" value="1"/>
</dbReference>
<dbReference type="GO" id="GO:0009252">
    <property type="term" value="P:peptidoglycan biosynthetic process"/>
    <property type="evidence" value="ECO:0007669"/>
    <property type="project" value="UniProtKB-UniRule"/>
</dbReference>
<gene>
    <name evidence="12" type="primary">mraY</name>
    <name evidence="15" type="ORF">NU08_1410</name>
</gene>
<evidence type="ECO:0000313" key="15">
    <source>
        <dbReference type="EMBL" id="RYJ39741.1"/>
    </source>
</evidence>
<feature type="binding site" evidence="14">
    <location>
        <position position="311"/>
    </location>
    <ligand>
        <name>Mg(2+)</name>
        <dbReference type="ChEBI" id="CHEBI:18420"/>
    </ligand>
</feature>